<feature type="transmembrane region" description="Helical" evidence="1">
    <location>
        <begin position="41"/>
        <end position="63"/>
    </location>
</feature>
<reference evidence="2" key="1">
    <citation type="submission" date="2018-04" db="EMBL/GenBank/DDBJ databases">
        <title>Draft genome sequence of the Candidatus Spirobacillus cienkowskii, a pathogen of freshwater Daphnia species, reconstructed from hemolymph metagenomic reads.</title>
        <authorList>
            <person name="Bresciani L."/>
            <person name="Lemos L.N."/>
            <person name="Wale N."/>
            <person name="Lin J.Y."/>
            <person name="Fernandes G.R."/>
            <person name="Duffy M.A."/>
            <person name="Rodrigues J.M."/>
        </authorList>
    </citation>
    <scope>NUCLEOTIDE SEQUENCE [LARGE SCALE GENOMIC DNA]</scope>
    <source>
        <strain evidence="2">Binning01</strain>
    </source>
</reference>
<organism evidence="2 3">
    <name type="scientific">Spirobacillus cienkowskii</name>
    <dbReference type="NCBI Taxonomy" id="495820"/>
    <lineage>
        <taxon>Bacteria</taxon>
        <taxon>Pseudomonadati</taxon>
        <taxon>Bdellovibrionota</taxon>
        <taxon>Oligoflexia</taxon>
        <taxon>Silvanigrellales</taxon>
        <taxon>Spirobacillus</taxon>
    </lineage>
</organism>
<keyword evidence="1" id="KW-0472">Membrane</keyword>
<dbReference type="AlphaFoldDB" id="A0A369KZK8"/>
<evidence type="ECO:0000313" key="2">
    <source>
        <dbReference type="EMBL" id="RDB36636.1"/>
    </source>
</evidence>
<feature type="transmembrane region" description="Helical" evidence="1">
    <location>
        <begin position="6"/>
        <end position="29"/>
    </location>
</feature>
<protein>
    <submittedName>
        <fullName evidence="2">Uncharacterized protein</fullName>
    </submittedName>
</protein>
<accession>A0A369KZK8</accession>
<sequence>MNANLILNFFFNSFIGISILCLGSIYLTGRISFLISSTFNYLHWHYLIFPFNLNIINYFLTLLRGTVDKLPFLSLSFVVVEKFNLSMYSIAILIFFTGILKLISPYEWSTNSPKIKKWRFEHGCFQNYNNSNMTNNKKNIELLLVKLAKQTNLNKFEIAKSDFRCYFALSFLFLSTQLSLQNFSFSILSLFTFFLIFWCIIDAFGWNRLLRHKNFNHFETFQENPIQFFLKFFNKIILLIFVNFIFFIALNNKIIKFDNFIIGYLILIFVFFNKITRIYNEFLLAKLNLQKEYYPANSYKDQFFKFENARVWRDIGAQSTESINPLLRLVMFKTMFALSERRILNSLIAHFDFIIGSYLYIILLLNY</sequence>
<proteinExistence type="predicted"/>
<feature type="transmembrane region" description="Helical" evidence="1">
    <location>
        <begin position="254"/>
        <end position="272"/>
    </location>
</feature>
<feature type="transmembrane region" description="Helical" evidence="1">
    <location>
        <begin position="228"/>
        <end position="248"/>
    </location>
</feature>
<dbReference type="Proteomes" id="UP000253934">
    <property type="component" value="Unassembled WGS sequence"/>
</dbReference>
<comment type="caution">
    <text evidence="2">The sequence shown here is derived from an EMBL/GenBank/DDBJ whole genome shotgun (WGS) entry which is preliminary data.</text>
</comment>
<feature type="transmembrane region" description="Helical" evidence="1">
    <location>
        <begin position="343"/>
        <end position="365"/>
    </location>
</feature>
<name>A0A369KZK8_9BACT</name>
<feature type="transmembrane region" description="Helical" evidence="1">
    <location>
        <begin position="83"/>
        <end position="103"/>
    </location>
</feature>
<keyword evidence="1" id="KW-0812">Transmembrane</keyword>
<feature type="transmembrane region" description="Helical" evidence="1">
    <location>
        <begin position="186"/>
        <end position="207"/>
    </location>
</feature>
<dbReference type="EMBL" id="QOVW01000058">
    <property type="protein sequence ID" value="RDB36636.1"/>
    <property type="molecule type" value="Genomic_DNA"/>
</dbReference>
<gene>
    <name evidence="2" type="ORF">DCC88_04205</name>
</gene>
<evidence type="ECO:0000313" key="3">
    <source>
        <dbReference type="Proteomes" id="UP000253934"/>
    </source>
</evidence>
<evidence type="ECO:0000256" key="1">
    <source>
        <dbReference type="SAM" id="Phobius"/>
    </source>
</evidence>
<keyword evidence="3" id="KW-1185">Reference proteome</keyword>
<keyword evidence="1" id="KW-1133">Transmembrane helix</keyword>